<keyword evidence="3" id="KW-0732">Signal</keyword>
<dbReference type="InterPro" id="IPR050570">
    <property type="entry name" value="Cell_wall_metabolism_enzyme"/>
</dbReference>
<dbReference type="InterPro" id="IPR036779">
    <property type="entry name" value="LysM_dom_sf"/>
</dbReference>
<reference evidence="5 6" key="1">
    <citation type="submission" date="2019-12" db="EMBL/GenBank/DDBJ databases">
        <title>Genome sequencing and assembly of endphytes of Porphyra tenera.</title>
        <authorList>
            <person name="Park J.M."/>
            <person name="Shin R."/>
            <person name="Jo S.H."/>
        </authorList>
    </citation>
    <scope>NUCLEOTIDE SEQUENCE [LARGE SCALE GENOMIC DNA]</scope>
    <source>
        <strain evidence="5 6">GPM4</strain>
    </source>
</reference>
<evidence type="ECO:0000256" key="2">
    <source>
        <dbReference type="SAM" id="MobiDB-lite"/>
    </source>
</evidence>
<dbReference type="RefSeq" id="WP_160180962.1">
    <property type="nucleotide sequence ID" value="NZ_CP047656.1"/>
</dbReference>
<organism evidence="5 6">
    <name type="scientific">Paraglaciecola mesophila</name>
    <dbReference type="NCBI Taxonomy" id="197222"/>
    <lineage>
        <taxon>Bacteria</taxon>
        <taxon>Pseudomonadati</taxon>
        <taxon>Pseudomonadota</taxon>
        <taxon>Gammaproteobacteria</taxon>
        <taxon>Alteromonadales</taxon>
        <taxon>Alteromonadaceae</taxon>
        <taxon>Paraglaciecola</taxon>
    </lineage>
</organism>
<gene>
    <name evidence="5" type="ORF">FX988_03047</name>
</gene>
<keyword evidence="6" id="KW-1185">Reference proteome</keyword>
<dbReference type="EMBL" id="CP047656">
    <property type="protein sequence ID" value="QHJ12789.1"/>
    <property type="molecule type" value="Genomic_DNA"/>
</dbReference>
<name>A0A857JL44_9ALTE</name>
<feature type="region of interest" description="Disordered" evidence="2">
    <location>
        <begin position="97"/>
        <end position="141"/>
    </location>
</feature>
<dbReference type="Gene3D" id="2.70.70.10">
    <property type="entry name" value="Glucose Permease (Domain IIA)"/>
    <property type="match status" value="1"/>
</dbReference>
<dbReference type="InterPro" id="IPR018392">
    <property type="entry name" value="LysM"/>
</dbReference>
<proteinExistence type="inferred from homology"/>
<dbReference type="OrthoDB" id="9795421at2"/>
<dbReference type="Gene3D" id="3.10.350.10">
    <property type="entry name" value="LysM domain"/>
    <property type="match status" value="1"/>
</dbReference>
<dbReference type="PROSITE" id="PS51257">
    <property type="entry name" value="PROKAR_LIPOPROTEIN"/>
    <property type="match status" value="1"/>
</dbReference>
<protein>
    <submittedName>
        <fullName evidence="5">Murein hydrolase activator NlpD</fullName>
    </submittedName>
</protein>
<dbReference type="AlphaFoldDB" id="A0A857JL44"/>
<dbReference type="PANTHER" id="PTHR21666:SF263">
    <property type="entry name" value="MUREIN HYDROLASE ACTIVATOR NLPD"/>
    <property type="match status" value="1"/>
</dbReference>
<feature type="signal peptide" evidence="3">
    <location>
        <begin position="1"/>
        <end position="21"/>
    </location>
</feature>
<sequence length="273" mass="30137">MRRKALTLLTLMLCISLVACSGRKAPAPITELYQGKTFRDVQKSSYHSQIYTVEKGDTLYSISWKSGQNYQDIAHLNNITPPYNIFPGQRLTLKKPSRSIVKKSNNRTGLSSNLKSNQAVDPPKKQAYGGSNATVKKEVTTSSSSKFPNKITAWLWPTKHSVSRGFANTEHGNKGLDFNGNIGSPILATAAGKVVYTGDALRGYGKLVIVKHSDSFLSAYAHNDSILVKEQQWVRAGQKIATMGKSGSDTVKLHFEVRYKGQSVDPSRYLPKR</sequence>
<evidence type="ECO:0000313" key="5">
    <source>
        <dbReference type="EMBL" id="QHJ12789.1"/>
    </source>
</evidence>
<dbReference type="InterPro" id="IPR011055">
    <property type="entry name" value="Dup_hybrid_motif"/>
</dbReference>
<dbReference type="PANTHER" id="PTHR21666">
    <property type="entry name" value="PEPTIDASE-RELATED"/>
    <property type="match status" value="1"/>
</dbReference>
<dbReference type="GO" id="GO:0004222">
    <property type="term" value="F:metalloendopeptidase activity"/>
    <property type="evidence" value="ECO:0007669"/>
    <property type="project" value="TreeGrafter"/>
</dbReference>
<evidence type="ECO:0000256" key="1">
    <source>
        <dbReference type="ARBA" id="ARBA00038420"/>
    </source>
</evidence>
<dbReference type="GO" id="GO:0009279">
    <property type="term" value="C:cell outer membrane"/>
    <property type="evidence" value="ECO:0007669"/>
    <property type="project" value="TreeGrafter"/>
</dbReference>
<evidence type="ECO:0000259" key="4">
    <source>
        <dbReference type="PROSITE" id="PS51782"/>
    </source>
</evidence>
<evidence type="ECO:0000256" key="3">
    <source>
        <dbReference type="SAM" id="SignalP"/>
    </source>
</evidence>
<feature type="domain" description="LysM" evidence="4">
    <location>
        <begin position="49"/>
        <end position="93"/>
    </location>
</feature>
<feature type="compositionally biased region" description="Polar residues" evidence="2">
    <location>
        <begin position="106"/>
        <end position="119"/>
    </location>
</feature>
<dbReference type="InterPro" id="IPR016047">
    <property type="entry name" value="M23ase_b-sheet_dom"/>
</dbReference>
<feature type="chain" id="PRO_5032861901" evidence="3">
    <location>
        <begin position="22"/>
        <end position="273"/>
    </location>
</feature>
<dbReference type="CDD" id="cd00118">
    <property type="entry name" value="LysM"/>
    <property type="match status" value="1"/>
</dbReference>
<dbReference type="SMART" id="SM00257">
    <property type="entry name" value="LysM"/>
    <property type="match status" value="1"/>
</dbReference>
<keyword evidence="5" id="KW-0378">Hydrolase</keyword>
<dbReference type="SUPFAM" id="SSF51261">
    <property type="entry name" value="Duplicated hybrid motif"/>
    <property type="match status" value="1"/>
</dbReference>
<dbReference type="Pfam" id="PF01551">
    <property type="entry name" value="Peptidase_M23"/>
    <property type="match status" value="1"/>
</dbReference>
<accession>A0A857JL44</accession>
<dbReference type="CDD" id="cd12797">
    <property type="entry name" value="M23_peptidase"/>
    <property type="match status" value="1"/>
</dbReference>
<evidence type="ECO:0000313" key="6">
    <source>
        <dbReference type="Proteomes" id="UP000464524"/>
    </source>
</evidence>
<dbReference type="Pfam" id="PF01476">
    <property type="entry name" value="LysM"/>
    <property type="match status" value="1"/>
</dbReference>
<dbReference type="Proteomes" id="UP000464524">
    <property type="component" value="Chromosome"/>
</dbReference>
<dbReference type="KEGG" id="pmes:FX988_03047"/>
<dbReference type="PROSITE" id="PS51782">
    <property type="entry name" value="LYSM"/>
    <property type="match status" value="1"/>
</dbReference>
<dbReference type="GO" id="GO:0032153">
    <property type="term" value="C:cell division site"/>
    <property type="evidence" value="ECO:0007669"/>
    <property type="project" value="TreeGrafter"/>
</dbReference>
<comment type="similarity">
    <text evidence="1">Belongs to the E.coli NlpD/Haemophilus LppB family.</text>
</comment>